<gene>
    <name evidence="1" type="ORF">L227DRAFT_610390</name>
</gene>
<proteinExistence type="predicted"/>
<dbReference type="EMBL" id="ML122262">
    <property type="protein sequence ID" value="RPD61365.1"/>
    <property type="molecule type" value="Genomic_DNA"/>
</dbReference>
<evidence type="ECO:0000313" key="2">
    <source>
        <dbReference type="Proteomes" id="UP000313359"/>
    </source>
</evidence>
<dbReference type="Proteomes" id="UP000313359">
    <property type="component" value="Unassembled WGS sequence"/>
</dbReference>
<sequence length="49" mass="5769">MPEFVLEHGMPTLQEPVHVLVKFILYVAQDEKLLVMRPYPSRRSTHHVV</sequence>
<protein>
    <submittedName>
        <fullName evidence="1">Uncharacterized protein</fullName>
    </submittedName>
</protein>
<keyword evidence="2" id="KW-1185">Reference proteome</keyword>
<dbReference type="AlphaFoldDB" id="A0A5C2SC17"/>
<evidence type="ECO:0000313" key="1">
    <source>
        <dbReference type="EMBL" id="RPD61365.1"/>
    </source>
</evidence>
<name>A0A5C2SC17_9APHY</name>
<organism evidence="1 2">
    <name type="scientific">Lentinus tigrinus ALCF2SS1-6</name>
    <dbReference type="NCBI Taxonomy" id="1328759"/>
    <lineage>
        <taxon>Eukaryota</taxon>
        <taxon>Fungi</taxon>
        <taxon>Dikarya</taxon>
        <taxon>Basidiomycota</taxon>
        <taxon>Agaricomycotina</taxon>
        <taxon>Agaricomycetes</taxon>
        <taxon>Polyporales</taxon>
        <taxon>Polyporaceae</taxon>
        <taxon>Lentinus</taxon>
    </lineage>
</organism>
<reference evidence="1" key="1">
    <citation type="journal article" date="2018" name="Genome Biol. Evol.">
        <title>Genomics and development of Lentinus tigrinus, a white-rot wood-decaying mushroom with dimorphic fruiting bodies.</title>
        <authorList>
            <person name="Wu B."/>
            <person name="Xu Z."/>
            <person name="Knudson A."/>
            <person name="Carlson A."/>
            <person name="Chen N."/>
            <person name="Kovaka S."/>
            <person name="LaButti K."/>
            <person name="Lipzen A."/>
            <person name="Pennachio C."/>
            <person name="Riley R."/>
            <person name="Schakwitz W."/>
            <person name="Umezawa K."/>
            <person name="Ohm R.A."/>
            <person name="Grigoriev I.V."/>
            <person name="Nagy L.G."/>
            <person name="Gibbons J."/>
            <person name="Hibbett D."/>
        </authorList>
    </citation>
    <scope>NUCLEOTIDE SEQUENCE [LARGE SCALE GENOMIC DNA]</scope>
    <source>
        <strain evidence="1">ALCF2SS1-6</strain>
    </source>
</reference>
<accession>A0A5C2SC17</accession>